<dbReference type="GO" id="GO:0009423">
    <property type="term" value="P:chorismate biosynthetic process"/>
    <property type="evidence" value="ECO:0007669"/>
    <property type="project" value="UniProtKB-UniPathway"/>
</dbReference>
<proteinExistence type="inferred from homology"/>
<organism evidence="6 7">
    <name type="scientific">Ornithinimicrobium humiphilum</name>
    <dbReference type="NCBI Taxonomy" id="125288"/>
    <lineage>
        <taxon>Bacteria</taxon>
        <taxon>Bacillati</taxon>
        <taxon>Actinomycetota</taxon>
        <taxon>Actinomycetes</taxon>
        <taxon>Micrococcales</taxon>
        <taxon>Ornithinimicrobiaceae</taxon>
        <taxon>Ornithinimicrobium</taxon>
    </lineage>
</organism>
<protein>
    <recommendedName>
        <fullName evidence="4">Phospho-2-dehydro-3-deoxyheptonate aldolase</fullName>
        <ecNumber evidence="4">2.5.1.54</ecNumber>
    </recommendedName>
</protein>
<dbReference type="EC" id="2.5.1.54" evidence="4"/>
<dbReference type="InterPro" id="IPR002480">
    <property type="entry name" value="DAHP_synth_2"/>
</dbReference>
<name>A0A543KN36_9MICO</name>
<evidence type="ECO:0000313" key="7">
    <source>
        <dbReference type="Proteomes" id="UP000315133"/>
    </source>
</evidence>
<dbReference type="InterPro" id="IPR013785">
    <property type="entry name" value="Aldolase_TIM"/>
</dbReference>
<feature type="binding site" evidence="3">
    <location>
        <position position="79"/>
    </location>
    <ligand>
        <name>Mn(2+)</name>
        <dbReference type="ChEBI" id="CHEBI:29035"/>
    </ligand>
</feature>
<feature type="binding site" evidence="3">
    <location>
        <position position="403"/>
    </location>
    <ligand>
        <name>Mn(2+)</name>
        <dbReference type="ChEBI" id="CHEBI:29035"/>
    </ligand>
</feature>
<feature type="binding site" evidence="3">
    <location>
        <begin position="275"/>
        <end position="276"/>
    </location>
    <ligand>
        <name>phosphoenolpyruvate</name>
        <dbReference type="ChEBI" id="CHEBI:58702"/>
    </ligand>
</feature>
<keyword evidence="3" id="KW-0464">Manganese</keyword>
<keyword evidence="3" id="KW-0170">Cobalt</keyword>
<evidence type="ECO:0000256" key="4">
    <source>
        <dbReference type="RuleBase" id="RU363071"/>
    </source>
</evidence>
<dbReference type="Pfam" id="PF01474">
    <property type="entry name" value="DAHP_synth_2"/>
    <property type="match status" value="1"/>
</dbReference>
<dbReference type="NCBIfam" id="TIGR01358">
    <property type="entry name" value="DAHP_synth_II"/>
    <property type="match status" value="1"/>
</dbReference>
<keyword evidence="2 4" id="KW-0808">Transferase</keyword>
<dbReference type="GO" id="GO:0003849">
    <property type="term" value="F:3-deoxy-7-phosphoheptulonate synthase activity"/>
    <property type="evidence" value="ECO:0007669"/>
    <property type="project" value="UniProtKB-EC"/>
</dbReference>
<dbReference type="SUPFAM" id="SSF51569">
    <property type="entry name" value="Aldolase"/>
    <property type="match status" value="1"/>
</dbReference>
<feature type="region of interest" description="Disordered" evidence="5">
    <location>
        <begin position="1"/>
        <end position="32"/>
    </location>
</feature>
<evidence type="ECO:0000313" key="6">
    <source>
        <dbReference type="EMBL" id="TQM96495.1"/>
    </source>
</evidence>
<dbReference type="EMBL" id="VFPU01000001">
    <property type="protein sequence ID" value="TQM96495.1"/>
    <property type="molecule type" value="Genomic_DNA"/>
</dbReference>
<feature type="binding site" evidence="3">
    <location>
        <position position="361"/>
    </location>
    <ligand>
        <name>Mn(2+)</name>
        <dbReference type="ChEBI" id="CHEBI:29035"/>
    </ligand>
</feature>
<reference evidence="6 7" key="1">
    <citation type="submission" date="2019-06" db="EMBL/GenBank/DDBJ databases">
        <title>Sequencing the genomes of 1000 actinobacteria strains.</title>
        <authorList>
            <person name="Klenk H.-P."/>
        </authorList>
    </citation>
    <scope>NUCLEOTIDE SEQUENCE [LARGE SCALE GENOMIC DNA]</scope>
    <source>
        <strain evidence="6 7">DSM 12362</strain>
    </source>
</reference>
<comment type="catalytic activity">
    <reaction evidence="4">
        <text>D-erythrose 4-phosphate + phosphoenolpyruvate + H2O = 7-phospho-2-dehydro-3-deoxy-D-arabino-heptonate + phosphate</text>
        <dbReference type="Rhea" id="RHEA:14717"/>
        <dbReference type="ChEBI" id="CHEBI:15377"/>
        <dbReference type="ChEBI" id="CHEBI:16897"/>
        <dbReference type="ChEBI" id="CHEBI:43474"/>
        <dbReference type="ChEBI" id="CHEBI:58394"/>
        <dbReference type="ChEBI" id="CHEBI:58702"/>
        <dbReference type="EC" id="2.5.1.54"/>
    </reaction>
</comment>
<keyword evidence="3" id="KW-0104">Cadmium</keyword>
<evidence type="ECO:0000256" key="2">
    <source>
        <dbReference type="ARBA" id="ARBA00022679"/>
    </source>
</evidence>
<dbReference type="GO" id="GO:0009073">
    <property type="term" value="P:aromatic amino acid family biosynthetic process"/>
    <property type="evidence" value="ECO:0007669"/>
    <property type="project" value="UniProtKB-KW"/>
</dbReference>
<feature type="binding site" evidence="3">
    <location>
        <position position="298"/>
    </location>
    <ligand>
        <name>phosphoenolpyruvate</name>
        <dbReference type="ChEBI" id="CHEBI:58702"/>
    </ligand>
</feature>
<accession>A0A543KN36</accession>
<comment type="pathway">
    <text evidence="4">Metabolic intermediate biosynthesis; chorismate biosynthesis; chorismate from D-erythrose 4-phosphate and phosphoenolpyruvate: step 1/7.</text>
</comment>
<keyword evidence="7" id="KW-1185">Reference proteome</keyword>
<dbReference type="OrthoDB" id="9766852at2"/>
<dbReference type="GO" id="GO:0008652">
    <property type="term" value="P:amino acid biosynthetic process"/>
    <property type="evidence" value="ECO:0007669"/>
    <property type="project" value="UniProtKB-KW"/>
</dbReference>
<comment type="cofactor">
    <cofactor evidence="3">
        <name>Mn(2+)</name>
        <dbReference type="ChEBI" id="CHEBI:29035"/>
    </cofactor>
    <cofactor evidence="3">
        <name>Co(2+)</name>
        <dbReference type="ChEBI" id="CHEBI:48828"/>
    </cofactor>
    <cofactor evidence="3">
        <name>Cd(2+)</name>
        <dbReference type="ChEBI" id="CHEBI:48775"/>
    </cofactor>
    <text evidence="3">Binds 1 divalent cation per subunit. The enzyme is active with manganese, cobalt or cadmium ions.</text>
</comment>
<comment type="similarity">
    <text evidence="1 4">Belongs to the class-II DAHP synthase family.</text>
</comment>
<evidence type="ECO:0000256" key="5">
    <source>
        <dbReference type="SAM" id="MobiDB-lite"/>
    </source>
</evidence>
<dbReference type="AlphaFoldDB" id="A0A543KN36"/>
<dbReference type="UniPathway" id="UPA00053">
    <property type="reaction ID" value="UER00084"/>
</dbReference>
<sequence>MVRVSTETAGVPAGTTPTVDWPDLPAKQQPSWDPTELAPVLAVLSAYPPLVFAGEADLLRQRMADVSRGRAFTLQGGDCAETLADVTGPNIRDRIKTILQMAVVLTYGAGMPIVKVGRMAGQFAKPRSSDTETRDGVTLPAYRGDMVNGFEFTPEARRHDPERLLRAYHASASTLNLVRGFTSGGFADLRSVHAWNKGFLQGPAQARYEEMARQIDRAVRFLEASGVAEAEEMRRVEFYSAHEALVLDYERPMVRRDHRTGLLYDTSSHFVWIGERTRDLDGAHIDFVSRIRNPIGIKLGPTADRDTVLRLMDKVDPEREPGRLTFITRMGASTVRDVLPALLTSLGDEAHHVSWVCDPMHGNTFTSPSGHKTRRFEDVVEEVRGFFAAHAEAGTHPGGIHVELTGNDVTECVGGVDPVALDDLGLRYETLCDPRLNHQQSLELSFVVAEMLEKGVR</sequence>
<dbReference type="PANTHER" id="PTHR21337">
    <property type="entry name" value="PHOSPHO-2-DEHYDRO-3-DEOXYHEPTONATE ALDOLASE 1, 2"/>
    <property type="match status" value="1"/>
</dbReference>
<dbReference type="Proteomes" id="UP000315133">
    <property type="component" value="Unassembled WGS sequence"/>
</dbReference>
<evidence type="ECO:0000256" key="3">
    <source>
        <dbReference type="PIRSR" id="PIRSR602480-1"/>
    </source>
</evidence>
<feature type="binding site" evidence="3">
    <location>
        <position position="433"/>
    </location>
    <ligand>
        <name>Mn(2+)</name>
        <dbReference type="ChEBI" id="CHEBI:29035"/>
    </ligand>
</feature>
<keyword evidence="4" id="KW-0028">Amino-acid biosynthesis</keyword>
<keyword evidence="4" id="KW-0057">Aromatic amino acid biosynthesis</keyword>
<feature type="binding site" evidence="3">
    <location>
        <position position="329"/>
    </location>
    <ligand>
        <name>phosphoenolpyruvate</name>
        <dbReference type="ChEBI" id="CHEBI:58702"/>
    </ligand>
</feature>
<dbReference type="PANTHER" id="PTHR21337:SF0">
    <property type="entry name" value="PHOSPHO-2-DEHYDRO-3-DEOXYHEPTONATE ALDOLASE"/>
    <property type="match status" value="1"/>
</dbReference>
<evidence type="ECO:0000256" key="1">
    <source>
        <dbReference type="ARBA" id="ARBA00008911"/>
    </source>
</evidence>
<gene>
    <name evidence="6" type="ORF">FB476_1363</name>
</gene>
<feature type="binding site" evidence="3">
    <location>
        <position position="118"/>
    </location>
    <ligand>
        <name>phosphoenolpyruvate</name>
        <dbReference type="ChEBI" id="CHEBI:58702"/>
    </ligand>
</feature>
<comment type="caution">
    <text evidence="6">The sequence shown here is derived from an EMBL/GenBank/DDBJ whole genome shotgun (WGS) entry which is preliminary data.</text>
</comment>
<dbReference type="RefSeq" id="WP_141818107.1">
    <property type="nucleotide sequence ID" value="NZ_BAAAIL010000003.1"/>
</dbReference>
<dbReference type="Gene3D" id="3.20.20.70">
    <property type="entry name" value="Aldolase class I"/>
    <property type="match status" value="1"/>
</dbReference>